<keyword evidence="2" id="KW-1185">Reference proteome</keyword>
<name>A0ACD3APZ9_9AGAR</name>
<evidence type="ECO:0000313" key="2">
    <source>
        <dbReference type="Proteomes" id="UP000308600"/>
    </source>
</evidence>
<dbReference type="EMBL" id="ML208369">
    <property type="protein sequence ID" value="TFK67707.1"/>
    <property type="molecule type" value="Genomic_DNA"/>
</dbReference>
<proteinExistence type="predicted"/>
<protein>
    <submittedName>
        <fullName evidence="1">Uncharacterized protein</fullName>
    </submittedName>
</protein>
<sequence>MSTSGRDHAFPATSIGRSAAVRVERNTSHDSMASHPLLSPSTSSAAGPLVSNASIGVTSGGQQNNQTQQPQHTQSVPLTATQLQQHRSSHTSHAQPHHHQQQANGHTGGLNAPRYVPYTPRHRASPTATTSFASGIPTHSQIQTAGHAQYQSHHQQNQSHAQPRSGLGDVTTRLQMTKLKAAVHDIGLDMGSVGWAILERLIGMHTVHDGWTGEGSEWEEIWRLITTEKATLLLPVDQLHPSERITTEFIKDHVVLCDTPSRSGSQIVTLSGLRGVLEGDKLVFRSSISPASKLFQSLLLASTRPEALSRLPPLPKSAAIPPTPPNPTTPTSSNENASNSITPTRLSTYPTFTIPALTTLPVPPRHTILSSLAASHPSTSSLASSASSATAVGSPSTAYPPSSKSFLPPRMSARSSSNSSTHSAPGGLQVQTGPIALQTANSQGGSASGTPLMSTSRLPNPFASLFGRNGAIQSPSTPPPQPHLQQLQPSSQLLRTETPPPASPVHGPQPSRAVGVRADGTLLNMQEVLDELHAKALSRLPIPGISSTGECVSSSVSTGSTGTMSTTTSTTPAGTTATGRTHTHVDISVLTIEKRILRREVGRAMNRVLRGEVKAGLISERRHENRRSEGSQEMESQDKSADSEIQSPGQVAGSSGSANAGQKVQVPSWVIERVHEFTADWYPVVKGPLQVGIFGFESSGGSPPTVNGPNGIAHTEKGYIANMIEETPEEIVEKLQDFYLWLEEDLERIEGDGGFKKKWMNVSSAGGGSGRATPTPGEEKENDELMESVLTLVPDDRGTKEGRRKIRDIVEVVERTVCELFYDRLFMQPTSDDGSHDEALSSRVAALNMLDLGLEHLDVIVSEKEGQKEKVGEVVKACGELLGQLEDCYCPADKAAVLVQAHKVVVDGLSKLPPVRLKSDEEKEAEKAKKAEEAQATPKARRTRESVTENGKPSHVPAVLEEDKEKVTIETQPLLQGDGSQEEDEDAQSVSTGEADTLPSAPASSDDKPRQHEPTPVSGDVLLPMIIFSVVKANPNRLVSNLLFTQRFRNQAVVGNGEESYCLINLMAVAEFLENVDLEGLGLTGEGRGKVISAADLKPIPITRSPRIPSRPLTPVANQIKESVSFGALGRLRGRVEQQVDALAGSANQVLTGVTGVVDTSFGLLRSFLPGGVSTDVVAPGMDPTQGSAPWNAPARTTVGGLASGFGLLRRESGFSIASIAASLPGTASLRGKGSTPGSVVGGMGGGGGGVEEVGQQMVAVSRGGPSSLRSRSLNSFRIRVRANRLDEDGGSEGVVSESDEGENESGRDDDGLGLLTVGRGGGAGQADTRSITSFESMLNGRRKGGSNLGSTASYTPPSGNGTPRKNLTDRLASVSGLKGTSTPGSSRPSSPAPGSLLFPAHSMIHPHPTLTLAPPNQHFLESSAGDLKISEVKELLKEYRRLVEGVRSVGGFIEEERN</sequence>
<organism evidence="1 2">
    <name type="scientific">Pluteus cervinus</name>
    <dbReference type="NCBI Taxonomy" id="181527"/>
    <lineage>
        <taxon>Eukaryota</taxon>
        <taxon>Fungi</taxon>
        <taxon>Dikarya</taxon>
        <taxon>Basidiomycota</taxon>
        <taxon>Agaricomycotina</taxon>
        <taxon>Agaricomycetes</taxon>
        <taxon>Agaricomycetidae</taxon>
        <taxon>Agaricales</taxon>
        <taxon>Pluteineae</taxon>
        <taxon>Pluteaceae</taxon>
        <taxon>Pluteus</taxon>
    </lineage>
</organism>
<accession>A0ACD3APZ9</accession>
<evidence type="ECO:0000313" key="1">
    <source>
        <dbReference type="EMBL" id="TFK67707.1"/>
    </source>
</evidence>
<reference evidence="1 2" key="1">
    <citation type="journal article" date="2019" name="Nat. Ecol. Evol.">
        <title>Megaphylogeny resolves global patterns of mushroom evolution.</title>
        <authorList>
            <person name="Varga T."/>
            <person name="Krizsan K."/>
            <person name="Foldi C."/>
            <person name="Dima B."/>
            <person name="Sanchez-Garcia M."/>
            <person name="Sanchez-Ramirez S."/>
            <person name="Szollosi G.J."/>
            <person name="Szarkandi J.G."/>
            <person name="Papp V."/>
            <person name="Albert L."/>
            <person name="Andreopoulos W."/>
            <person name="Angelini C."/>
            <person name="Antonin V."/>
            <person name="Barry K.W."/>
            <person name="Bougher N.L."/>
            <person name="Buchanan P."/>
            <person name="Buyck B."/>
            <person name="Bense V."/>
            <person name="Catcheside P."/>
            <person name="Chovatia M."/>
            <person name="Cooper J."/>
            <person name="Damon W."/>
            <person name="Desjardin D."/>
            <person name="Finy P."/>
            <person name="Geml J."/>
            <person name="Haridas S."/>
            <person name="Hughes K."/>
            <person name="Justo A."/>
            <person name="Karasinski D."/>
            <person name="Kautmanova I."/>
            <person name="Kiss B."/>
            <person name="Kocsube S."/>
            <person name="Kotiranta H."/>
            <person name="LaButti K.M."/>
            <person name="Lechner B.E."/>
            <person name="Liimatainen K."/>
            <person name="Lipzen A."/>
            <person name="Lukacs Z."/>
            <person name="Mihaltcheva S."/>
            <person name="Morgado L.N."/>
            <person name="Niskanen T."/>
            <person name="Noordeloos M.E."/>
            <person name="Ohm R.A."/>
            <person name="Ortiz-Santana B."/>
            <person name="Ovrebo C."/>
            <person name="Racz N."/>
            <person name="Riley R."/>
            <person name="Savchenko A."/>
            <person name="Shiryaev A."/>
            <person name="Soop K."/>
            <person name="Spirin V."/>
            <person name="Szebenyi C."/>
            <person name="Tomsovsky M."/>
            <person name="Tulloss R.E."/>
            <person name="Uehling J."/>
            <person name="Grigoriev I.V."/>
            <person name="Vagvolgyi C."/>
            <person name="Papp T."/>
            <person name="Martin F.M."/>
            <person name="Miettinen O."/>
            <person name="Hibbett D.S."/>
            <person name="Nagy L.G."/>
        </authorList>
    </citation>
    <scope>NUCLEOTIDE SEQUENCE [LARGE SCALE GENOMIC DNA]</scope>
    <source>
        <strain evidence="1 2">NL-1719</strain>
    </source>
</reference>
<dbReference type="Proteomes" id="UP000308600">
    <property type="component" value="Unassembled WGS sequence"/>
</dbReference>
<gene>
    <name evidence="1" type="ORF">BDN72DRAFT_842723</name>
</gene>